<dbReference type="InterPro" id="IPR004716">
    <property type="entry name" value="PTS_IIA_glucitol/sorbitol-sp"/>
</dbReference>
<dbReference type="SMR" id="A0A1Q1FWD8"/>
<dbReference type="Proteomes" id="UP000281488">
    <property type="component" value="Unassembled WGS sequence"/>
</dbReference>
<name>A0A1Q1FWD8_ENTFL</name>
<reference evidence="9 10" key="2">
    <citation type="submission" date="2018-10" db="EMBL/GenBank/DDBJ databases">
        <title>Genotypes and phenotypes of Enterococci isolated from broiler chickens.</title>
        <authorList>
            <person name="Muhammad A.R."/>
            <person name="Diarra M.S."/>
        </authorList>
    </citation>
    <scope>NUCLEOTIDE SEQUENCE [LARGE SCALE GENOMIC DNA]</scope>
    <source>
        <strain evidence="4 10">LIT2 A36'</strain>
        <strain evidence="5 9">P7 C A21</strain>
    </source>
</reference>
<comment type="caution">
    <text evidence="5">The sequence shown here is derived from an EMBL/GenBank/DDBJ whole genome shotgun (WGS) entry which is preliminary data.</text>
</comment>
<dbReference type="EMBL" id="WVTJ01000004">
    <property type="protein sequence ID" value="MXS51825.1"/>
    <property type="molecule type" value="Genomic_DNA"/>
</dbReference>
<evidence type="ECO:0000313" key="3">
    <source>
        <dbReference type="EMBL" id="PTN78553.1"/>
    </source>
</evidence>
<dbReference type="AlphaFoldDB" id="A0A1Q1FWD8"/>
<proteinExistence type="predicted"/>
<protein>
    <submittedName>
        <fullName evidence="5">PTS sorbitol transporter subunit IIA</fullName>
    </submittedName>
</protein>
<evidence type="ECO:0000313" key="7">
    <source>
        <dbReference type="EMBL" id="TKK92043.1"/>
    </source>
</evidence>
<gene>
    <name evidence="3" type="ORF">DAI13_12600</name>
    <name evidence="4" type="ORF">EGW16_06660</name>
    <name evidence="5" type="ORF">EGW70_03970</name>
    <name evidence="6" type="ORF">EU507_07570</name>
    <name evidence="7" type="ORF">EY666_00680</name>
    <name evidence="2" type="ORF">GTI81_03670</name>
</gene>
<dbReference type="Gene3D" id="2.40.33.40">
    <property type="entry name" value="Phosphotransferase system, glucitol/sorbitol-specific IIA component"/>
    <property type="match status" value="1"/>
</dbReference>
<dbReference type="EMBL" id="SEWT01000004">
    <property type="protein sequence ID" value="RYU33082.1"/>
    <property type="molecule type" value="Genomic_DNA"/>
</dbReference>
<reference evidence="7 12" key="3">
    <citation type="submission" date="2019-02" db="EMBL/GenBank/DDBJ databases">
        <title>Bacteria dissemination in different level of health care in South Africa: the effectiveness of infections prevention and control.</title>
        <authorList>
            <person name="Shobo C."/>
            <person name="Amoako D.G."/>
            <person name="Allam M."/>
            <person name="Ismail A."/>
            <person name="Bester L.A."/>
            <person name="Essack S.Y."/>
        </authorList>
    </citation>
    <scope>NUCLEOTIDE SEQUENCE [LARGE SCALE GENOMIC DNA]</scope>
    <source>
        <strain evidence="7 12">2SIL2</strain>
    </source>
</reference>
<dbReference type="PANTHER" id="PTHR40398">
    <property type="entry name" value="PTS SYSTEM GLUCITOL/SORBITOL-SPECIFIC EIIA COMPONENT"/>
    <property type="match status" value="1"/>
</dbReference>
<comment type="caution">
    <text evidence="1">Lacks conserved residue(s) required for the propagation of feature annotation.</text>
</comment>
<dbReference type="GO" id="GO:0016301">
    <property type="term" value="F:kinase activity"/>
    <property type="evidence" value="ECO:0007669"/>
    <property type="project" value="TreeGrafter"/>
</dbReference>
<dbReference type="Proteomes" id="UP000292223">
    <property type="component" value="Unassembled WGS sequence"/>
</dbReference>
<organism evidence="5 9">
    <name type="scientific">Enterococcus faecalis</name>
    <name type="common">Streptococcus faecalis</name>
    <dbReference type="NCBI Taxonomy" id="1351"/>
    <lineage>
        <taxon>Bacteria</taxon>
        <taxon>Bacillati</taxon>
        <taxon>Bacillota</taxon>
        <taxon>Bacilli</taxon>
        <taxon>Lactobacillales</taxon>
        <taxon>Enterococcaceae</taxon>
        <taxon>Enterococcus</taxon>
    </lineage>
</organism>
<dbReference type="PROSITE" id="PS51097">
    <property type="entry name" value="PTS_EIIA_TYPE_5"/>
    <property type="match status" value="1"/>
</dbReference>
<dbReference type="GO" id="GO:0008982">
    <property type="term" value="F:protein-N(PI)-phosphohistidine-sugar phosphotransferase activity"/>
    <property type="evidence" value="ECO:0007669"/>
    <property type="project" value="InterPro"/>
</dbReference>
<dbReference type="Proteomes" id="UP000244140">
    <property type="component" value="Unassembled WGS sequence"/>
</dbReference>
<dbReference type="Proteomes" id="UP000305511">
    <property type="component" value="Unassembled WGS sequence"/>
</dbReference>
<sequence length="126" mass="13758">MGWKMQATVTEIGKHAIDDSEKMIILFGETATDTLKQHAVIQSFPEKDQVTLAEGDHLKIGDTNYTITKVGSFANSNLQSIAHSTLIFADAPTDEDDVIRNGVYLTPHQLPKITIGTTIDYLVNGA</sequence>
<reference evidence="6 11" key="4">
    <citation type="submission" date="2019-02" db="EMBL/GenBank/DDBJ databases">
        <title>From farm to fork: dissemination of Tn554::fexA-optrA in linezolid-resistant Enterococcus faecalis clones from chicken feces and meat in Tunisia.</title>
        <authorList>
            <person name="Tedim A.P."/>
            <person name="Elghaieb H."/>
            <person name="Abbassi M.S."/>
            <person name="Novais C."/>
            <person name="Hassen A."/>
            <person name="Peixe L."/>
            <person name="Freitas A.R."/>
        </authorList>
    </citation>
    <scope>NUCLEOTIDE SEQUENCE [LARGE SCALE GENOMIC DNA]</scope>
    <source>
        <strain evidence="6 11">728T</strain>
    </source>
</reference>
<evidence type="ECO:0000313" key="8">
    <source>
        <dbReference type="Proteomes" id="UP000244140"/>
    </source>
</evidence>
<dbReference type="GO" id="GO:0005737">
    <property type="term" value="C:cytoplasm"/>
    <property type="evidence" value="ECO:0007669"/>
    <property type="project" value="InterPro"/>
</dbReference>
<evidence type="ECO:0000256" key="1">
    <source>
        <dbReference type="PROSITE-ProRule" id="PRU00420"/>
    </source>
</evidence>
<evidence type="ECO:0000313" key="2">
    <source>
        <dbReference type="EMBL" id="MXS51825.1"/>
    </source>
</evidence>
<evidence type="ECO:0000313" key="13">
    <source>
        <dbReference type="Proteomes" id="UP000429730"/>
    </source>
</evidence>
<evidence type="ECO:0000313" key="9">
    <source>
        <dbReference type="Proteomes" id="UP000275941"/>
    </source>
</evidence>
<dbReference type="Proteomes" id="UP000429730">
    <property type="component" value="Unassembled WGS sequence"/>
</dbReference>
<dbReference type="Pfam" id="PF03829">
    <property type="entry name" value="PTSIIA_gutA"/>
    <property type="match status" value="1"/>
</dbReference>
<dbReference type="OrthoDB" id="7065254at2"/>
<dbReference type="InterPro" id="IPR036665">
    <property type="entry name" value="PTS_IIA_glucitol/sorbitol_sf"/>
</dbReference>
<evidence type="ECO:0000313" key="4">
    <source>
        <dbReference type="EMBL" id="ROX34317.1"/>
    </source>
</evidence>
<evidence type="ECO:0000313" key="6">
    <source>
        <dbReference type="EMBL" id="RYU33082.1"/>
    </source>
</evidence>
<dbReference type="EMBL" id="RKOR01000007">
    <property type="protein sequence ID" value="ROY52272.1"/>
    <property type="molecule type" value="Genomic_DNA"/>
</dbReference>
<evidence type="ECO:0000313" key="11">
    <source>
        <dbReference type="Proteomes" id="UP000292223"/>
    </source>
</evidence>
<dbReference type="EMBL" id="PZZH01000001">
    <property type="protein sequence ID" value="PTN78553.1"/>
    <property type="molecule type" value="Genomic_DNA"/>
</dbReference>
<dbReference type="EMBL" id="RKMZ01000002">
    <property type="protein sequence ID" value="ROX34317.1"/>
    <property type="molecule type" value="Genomic_DNA"/>
</dbReference>
<evidence type="ECO:0000313" key="5">
    <source>
        <dbReference type="EMBL" id="ROY52272.1"/>
    </source>
</evidence>
<reference evidence="2 13" key="5">
    <citation type="submission" date="2019-04" db="EMBL/GenBank/DDBJ databases">
        <title>Step-wise assembly of the neonatal virome modulated by breast feeding.</title>
        <authorList>
            <person name="Liang G."/>
            <person name="Bushman F."/>
        </authorList>
    </citation>
    <scope>NUCLEOTIDE SEQUENCE [LARGE SCALE GENOMIC DNA]</scope>
    <source>
        <strain evidence="2 13">E3754</strain>
    </source>
</reference>
<evidence type="ECO:0000313" key="10">
    <source>
        <dbReference type="Proteomes" id="UP000281488"/>
    </source>
</evidence>
<dbReference type="PANTHER" id="PTHR40398:SF1">
    <property type="entry name" value="PTS SYSTEM GLUCITOL_SORBITOL-SPECIFIC EIIA COMPONENT"/>
    <property type="match status" value="1"/>
</dbReference>
<reference evidence="3 8" key="1">
    <citation type="submission" date="2018-04" db="EMBL/GenBank/DDBJ databases">
        <authorList>
            <person name="Van Tyne D."/>
        </authorList>
    </citation>
    <scope>NUCLEOTIDE SEQUENCE [LARGE SCALE GENOMIC DNA]</scope>
    <source>
        <strain evidence="3 8">B2535</strain>
    </source>
</reference>
<dbReference type="EMBL" id="SIYF01000013">
    <property type="protein sequence ID" value="TKK92043.1"/>
    <property type="molecule type" value="Genomic_DNA"/>
</dbReference>
<accession>A0A1Q1FWD8</accession>
<dbReference type="GO" id="GO:0009401">
    <property type="term" value="P:phosphoenolpyruvate-dependent sugar phosphotransferase system"/>
    <property type="evidence" value="ECO:0007669"/>
    <property type="project" value="InterPro"/>
</dbReference>
<evidence type="ECO:0000313" key="12">
    <source>
        <dbReference type="Proteomes" id="UP000305511"/>
    </source>
</evidence>
<dbReference type="Proteomes" id="UP000275941">
    <property type="component" value="Unassembled WGS sequence"/>
</dbReference>
<dbReference type="OMA" id="DPMIILF"/>
<dbReference type="SUPFAM" id="SSF141530">
    <property type="entry name" value="PTSIIA/GutA-like"/>
    <property type="match status" value="1"/>
</dbReference>